<evidence type="ECO:0000313" key="3">
    <source>
        <dbReference type="Proteomes" id="UP000694416"/>
    </source>
</evidence>
<sequence length="51" mass="5778">MSAHCSYYESPFVIFHLSILSIFQKLIIWPLTVNPNHITLTSSRDDLEGAA</sequence>
<reference evidence="2" key="1">
    <citation type="submission" date="2025-08" db="UniProtKB">
        <authorList>
            <consortium name="Ensembl"/>
        </authorList>
    </citation>
    <scope>IDENTIFICATION</scope>
</reference>
<keyword evidence="3" id="KW-1185">Reference proteome</keyword>
<evidence type="ECO:0000256" key="1">
    <source>
        <dbReference type="SAM" id="Phobius"/>
    </source>
</evidence>
<accession>A0A8C9IXD2</accession>
<proteinExistence type="predicted"/>
<keyword evidence="1" id="KW-0812">Transmembrane</keyword>
<keyword evidence="1" id="KW-1133">Transmembrane helix</keyword>
<dbReference type="AlphaFoldDB" id="A0A8C9IXD2"/>
<organism evidence="2 3">
    <name type="scientific">Piliocolobus tephrosceles</name>
    <name type="common">Ugandan red Colobus</name>
    <dbReference type="NCBI Taxonomy" id="591936"/>
    <lineage>
        <taxon>Eukaryota</taxon>
        <taxon>Metazoa</taxon>
        <taxon>Chordata</taxon>
        <taxon>Craniata</taxon>
        <taxon>Vertebrata</taxon>
        <taxon>Euteleostomi</taxon>
        <taxon>Mammalia</taxon>
        <taxon>Eutheria</taxon>
        <taxon>Euarchontoglires</taxon>
        <taxon>Primates</taxon>
        <taxon>Haplorrhini</taxon>
        <taxon>Catarrhini</taxon>
        <taxon>Cercopithecidae</taxon>
        <taxon>Colobinae</taxon>
        <taxon>Piliocolobus</taxon>
    </lineage>
</organism>
<dbReference type="Ensembl" id="ENSPTET00000057779.1">
    <property type="protein sequence ID" value="ENSPTEP00000043379.1"/>
    <property type="gene ID" value="ENSPTEG00000039511.1"/>
</dbReference>
<name>A0A8C9IXD2_9PRIM</name>
<dbReference type="Proteomes" id="UP000694416">
    <property type="component" value="Unplaced"/>
</dbReference>
<reference evidence="2" key="2">
    <citation type="submission" date="2025-09" db="UniProtKB">
        <authorList>
            <consortium name="Ensembl"/>
        </authorList>
    </citation>
    <scope>IDENTIFICATION</scope>
</reference>
<protein>
    <submittedName>
        <fullName evidence="2">Uncharacterized protein</fullName>
    </submittedName>
</protein>
<feature type="transmembrane region" description="Helical" evidence="1">
    <location>
        <begin position="12"/>
        <end position="32"/>
    </location>
</feature>
<evidence type="ECO:0000313" key="2">
    <source>
        <dbReference type="Ensembl" id="ENSPTEP00000043379.1"/>
    </source>
</evidence>
<keyword evidence="1" id="KW-0472">Membrane</keyword>